<reference evidence="2 3" key="1">
    <citation type="submission" date="2020-07" db="EMBL/GenBank/DDBJ databases">
        <title>Genomic Encyclopedia of Type Strains, Phase IV (KMG-IV): sequencing the most valuable type-strain genomes for metagenomic binning, comparative biology and taxonomic classification.</title>
        <authorList>
            <person name="Goeker M."/>
        </authorList>
    </citation>
    <scope>NUCLEOTIDE SEQUENCE [LARGE SCALE GENOMIC DNA]</scope>
    <source>
        <strain evidence="2 3">DSM 45533</strain>
    </source>
</reference>
<comment type="caution">
    <text evidence="2">The sequence shown here is derived from an EMBL/GenBank/DDBJ whole genome shotgun (WGS) entry which is preliminary data.</text>
</comment>
<evidence type="ECO:0000259" key="1">
    <source>
        <dbReference type="Pfam" id="PF00775"/>
    </source>
</evidence>
<dbReference type="InterPro" id="IPR015889">
    <property type="entry name" value="Intradiol_dOase_core"/>
</dbReference>
<dbReference type="InterPro" id="IPR006311">
    <property type="entry name" value="TAT_signal"/>
</dbReference>
<dbReference type="EMBL" id="JACDUR010000005">
    <property type="protein sequence ID" value="MBA2894105.1"/>
    <property type="molecule type" value="Genomic_DNA"/>
</dbReference>
<name>A0A7W0CN15_9ACTN</name>
<keyword evidence="2" id="KW-0560">Oxidoreductase</keyword>
<dbReference type="RefSeq" id="WP_181612836.1">
    <property type="nucleotide sequence ID" value="NZ_BAABAM010000005.1"/>
</dbReference>
<sequence length="264" mass="27933">MTADHHEGQRVSRRRIIAGIGSIGLGAILTACSGEAGTPSAVATTEGTASITPQTAPATGLDALFARAGTCTLTEATTQGPYYFDADKVRSDIREDRQGVRLAVAIKVQDGEACTPIPDAVVEIWHCDAAGLYSGAEAMSRGEGGGGMGGGDLEPQDDKRYLRGAQVTDKEGIVRFTTIWPGWYRGRTVHIHAMVHVGGRRTLTTQVIFPEDLNTEVFKQQPYAAQGERDTFNDDDGIAGESTMTVVAEDGDGYQAVAIFGVSP</sequence>
<dbReference type="Gene3D" id="2.60.130.10">
    <property type="entry name" value="Aromatic compound dioxygenase"/>
    <property type="match status" value="1"/>
</dbReference>
<keyword evidence="2" id="KW-0223">Dioxygenase</keyword>
<organism evidence="2 3">
    <name type="scientific">Nonomuraea soli</name>
    <dbReference type="NCBI Taxonomy" id="1032476"/>
    <lineage>
        <taxon>Bacteria</taxon>
        <taxon>Bacillati</taxon>
        <taxon>Actinomycetota</taxon>
        <taxon>Actinomycetes</taxon>
        <taxon>Streptosporangiales</taxon>
        <taxon>Streptosporangiaceae</taxon>
        <taxon>Nonomuraea</taxon>
    </lineage>
</organism>
<keyword evidence="3" id="KW-1185">Reference proteome</keyword>
<dbReference type="GO" id="GO:0008199">
    <property type="term" value="F:ferric iron binding"/>
    <property type="evidence" value="ECO:0007669"/>
    <property type="project" value="InterPro"/>
</dbReference>
<gene>
    <name evidence="2" type="ORF">HNR30_005466</name>
</gene>
<dbReference type="GO" id="GO:0016702">
    <property type="term" value="F:oxidoreductase activity, acting on single donors with incorporation of molecular oxygen, incorporation of two atoms of oxygen"/>
    <property type="evidence" value="ECO:0007669"/>
    <property type="project" value="InterPro"/>
</dbReference>
<evidence type="ECO:0000313" key="3">
    <source>
        <dbReference type="Proteomes" id="UP000530928"/>
    </source>
</evidence>
<dbReference type="SUPFAM" id="SSF49482">
    <property type="entry name" value="Aromatic compound dioxygenase"/>
    <property type="match status" value="1"/>
</dbReference>
<dbReference type="AlphaFoldDB" id="A0A7W0CN15"/>
<feature type="domain" description="Intradiol ring-cleavage dioxygenases" evidence="1">
    <location>
        <begin position="85"/>
        <end position="212"/>
    </location>
</feature>
<dbReference type="Pfam" id="PF00775">
    <property type="entry name" value="Dioxygenase_C"/>
    <property type="match status" value="1"/>
</dbReference>
<dbReference type="PANTHER" id="PTHR34315">
    <property type="match status" value="1"/>
</dbReference>
<dbReference type="PROSITE" id="PS51318">
    <property type="entry name" value="TAT"/>
    <property type="match status" value="1"/>
</dbReference>
<dbReference type="CDD" id="cd03457">
    <property type="entry name" value="intradiol_dioxygenase_like"/>
    <property type="match status" value="1"/>
</dbReference>
<dbReference type="Proteomes" id="UP000530928">
    <property type="component" value="Unassembled WGS sequence"/>
</dbReference>
<accession>A0A7W0CN15</accession>
<evidence type="ECO:0000313" key="2">
    <source>
        <dbReference type="EMBL" id="MBA2894105.1"/>
    </source>
</evidence>
<dbReference type="PANTHER" id="PTHR34315:SF1">
    <property type="entry name" value="INTRADIOL RING-CLEAVAGE DIOXYGENASES DOMAIN-CONTAINING PROTEIN-RELATED"/>
    <property type="match status" value="1"/>
</dbReference>
<dbReference type="InterPro" id="IPR000627">
    <property type="entry name" value="Intradiol_dOase_C"/>
</dbReference>
<proteinExistence type="predicted"/>
<protein>
    <submittedName>
        <fullName evidence="2">Protocatechuate 3,4-dioxygenase beta subunit</fullName>
    </submittedName>
</protein>